<reference evidence="1 2" key="1">
    <citation type="journal article" date="2015" name="J. Microbiol.">
        <title>Sphingosinicella ginsenosidimutans sp. nov., with ginsenoside converting activity.</title>
        <authorList>
            <person name="Kim J.K."/>
            <person name="Kang M.S."/>
            <person name="Park S.C."/>
            <person name="Kim K.M."/>
            <person name="Choi K."/>
            <person name="Yoon M.H."/>
            <person name="Im W.T."/>
        </authorList>
    </citation>
    <scope>NUCLEOTIDE SEQUENCE [LARGE SCALE GENOMIC DNA]</scope>
    <source>
        <strain evidence="1 2">BS-11</strain>
    </source>
</reference>
<dbReference type="EMBL" id="VOQQ01000001">
    <property type="protein sequence ID" value="TXC63077.1"/>
    <property type="molecule type" value="Genomic_DNA"/>
</dbReference>
<dbReference type="AlphaFoldDB" id="A0A5C6TRU8"/>
<name>A0A5C6TRU8_9SPHN</name>
<dbReference type="RefSeq" id="WP_147042478.1">
    <property type="nucleotide sequence ID" value="NZ_VOQQ01000001.1"/>
</dbReference>
<evidence type="ECO:0000313" key="1">
    <source>
        <dbReference type="EMBL" id="TXC63077.1"/>
    </source>
</evidence>
<keyword evidence="2" id="KW-1185">Reference proteome</keyword>
<dbReference type="OrthoDB" id="9554193at2"/>
<organism evidence="1 2">
    <name type="scientific">Allosphingosinicella ginsenosidimutans</name>
    <dbReference type="NCBI Taxonomy" id="1176539"/>
    <lineage>
        <taxon>Bacteria</taxon>
        <taxon>Pseudomonadati</taxon>
        <taxon>Pseudomonadota</taxon>
        <taxon>Alphaproteobacteria</taxon>
        <taxon>Sphingomonadales</taxon>
        <taxon>Sphingomonadaceae</taxon>
        <taxon>Allosphingosinicella</taxon>
    </lineage>
</organism>
<protein>
    <submittedName>
        <fullName evidence="1">Uncharacterized protein</fullName>
    </submittedName>
</protein>
<proteinExistence type="predicted"/>
<comment type="caution">
    <text evidence="1">The sequence shown here is derived from an EMBL/GenBank/DDBJ whole genome shotgun (WGS) entry which is preliminary data.</text>
</comment>
<evidence type="ECO:0000313" key="2">
    <source>
        <dbReference type="Proteomes" id="UP000321249"/>
    </source>
</evidence>
<accession>A0A5C6TRU8</accession>
<sequence>MPGIDIAVRIEPREFLERMADIAEKDERFSVERHYDSALLRNRLDIVNFRYHGSSPHTGVGGQLIARDDIPGRILVEMRAECWAPDPPTRAIYCAAANGLMLPLLKAYNRTYSTRHRFRIQKAVLKGTKLSPRTKILFERFAVLANTASLHPLDWGRFYALVREGRQELPGHELRAMLVARGFSNQKAEHLSEVYGHLWNFKRHKW</sequence>
<dbReference type="Proteomes" id="UP000321249">
    <property type="component" value="Unassembled WGS sequence"/>
</dbReference>
<gene>
    <name evidence="1" type="ORF">FRZ32_05010</name>
</gene>